<dbReference type="PANTHER" id="PTHR42783">
    <property type="entry name" value="GLUTAMATE SYNTHASE [NADPH] SMALL CHAIN"/>
    <property type="match status" value="1"/>
</dbReference>
<evidence type="ECO:0000313" key="3">
    <source>
        <dbReference type="Proteomes" id="UP000290545"/>
    </source>
</evidence>
<dbReference type="SUPFAM" id="SSF53706">
    <property type="entry name" value="Formate dehydrogenase/DMSO reductase, domains 1-3"/>
    <property type="match status" value="1"/>
</dbReference>
<evidence type="ECO:0000259" key="1">
    <source>
        <dbReference type="PROSITE" id="PS51379"/>
    </source>
</evidence>
<feature type="domain" description="4Fe-4S ferredoxin-type" evidence="1">
    <location>
        <begin position="829"/>
        <end position="860"/>
    </location>
</feature>
<name>A0A4Q1D180_9BACT</name>
<dbReference type="InterPro" id="IPR030948">
    <property type="entry name" value="TAT_var_transloc_signal_dom"/>
</dbReference>
<accession>A0A4Q1D180</accession>
<proteinExistence type="predicted"/>
<dbReference type="Gene3D" id="3.40.50.740">
    <property type="match status" value="1"/>
</dbReference>
<organism evidence="2 3">
    <name type="scientific">Filimonas effusa</name>
    <dbReference type="NCBI Taxonomy" id="2508721"/>
    <lineage>
        <taxon>Bacteria</taxon>
        <taxon>Pseudomonadati</taxon>
        <taxon>Bacteroidota</taxon>
        <taxon>Chitinophagia</taxon>
        <taxon>Chitinophagales</taxon>
        <taxon>Chitinophagaceae</taxon>
        <taxon>Filimonas</taxon>
    </lineage>
</organism>
<dbReference type="Gene3D" id="3.30.2070.10">
    <property type="entry name" value="Formate dehydrogenase/DMSO reductase"/>
    <property type="match status" value="1"/>
</dbReference>
<protein>
    <submittedName>
        <fullName evidence="2">4Fe-4S dicluster domain-containing protein</fullName>
    </submittedName>
</protein>
<dbReference type="RefSeq" id="WP_129006219.1">
    <property type="nucleotide sequence ID" value="NZ_SDHZ01000005.1"/>
</dbReference>
<dbReference type="Pfam" id="PF13247">
    <property type="entry name" value="Fer4_11"/>
    <property type="match status" value="1"/>
</dbReference>
<dbReference type="InterPro" id="IPR017896">
    <property type="entry name" value="4Fe4S_Fe-S-bd"/>
</dbReference>
<evidence type="ECO:0000313" key="2">
    <source>
        <dbReference type="EMBL" id="RXK80984.1"/>
    </source>
</evidence>
<keyword evidence="3" id="KW-1185">Reference proteome</keyword>
<reference evidence="2 3" key="1">
    <citation type="submission" date="2019-01" db="EMBL/GenBank/DDBJ databases">
        <title>Filimonas sp. strain TTM-71.</title>
        <authorList>
            <person name="Chen W.-M."/>
        </authorList>
    </citation>
    <scope>NUCLEOTIDE SEQUENCE [LARGE SCALE GENOMIC DNA]</scope>
    <source>
        <strain evidence="2 3">TTM-71</strain>
    </source>
</reference>
<dbReference type="Proteomes" id="UP000290545">
    <property type="component" value="Unassembled WGS sequence"/>
</dbReference>
<comment type="caution">
    <text evidence="2">The sequence shown here is derived from an EMBL/GenBank/DDBJ whole genome shotgun (WGS) entry which is preliminary data.</text>
</comment>
<dbReference type="NCBIfam" id="TIGR04519">
    <property type="entry name" value="MoCo_extend_TAT"/>
    <property type="match status" value="1"/>
</dbReference>
<dbReference type="EMBL" id="SDHZ01000005">
    <property type="protein sequence ID" value="RXK80984.1"/>
    <property type="molecule type" value="Genomic_DNA"/>
</dbReference>
<dbReference type="PROSITE" id="PS51379">
    <property type="entry name" value="4FE4S_FER_2"/>
    <property type="match status" value="3"/>
</dbReference>
<feature type="domain" description="4Fe-4S ferredoxin-type" evidence="1">
    <location>
        <begin position="861"/>
        <end position="890"/>
    </location>
</feature>
<dbReference type="AlphaFoldDB" id="A0A4Q1D180"/>
<dbReference type="Gene3D" id="3.30.70.20">
    <property type="match status" value="2"/>
</dbReference>
<gene>
    <name evidence="2" type="ORF">ESB13_22795</name>
</gene>
<feature type="domain" description="4Fe-4S ferredoxin-type" evidence="1">
    <location>
        <begin position="774"/>
        <end position="804"/>
    </location>
</feature>
<dbReference type="Pfam" id="PF12797">
    <property type="entry name" value="Fer4_2"/>
    <property type="match status" value="1"/>
</dbReference>
<sequence length="1041" mass="113396">MEQKKYWQSFGELNQSEAYQQSGKDEFQEQLPFEADNKGLLEAVTPRRDFLKYLGFSTAAAAVAASCEIPVKKAIPFANKPEDIIPGVANYYATTYVQDGDVLSVLARVRDGRPIKIEGNDLSPIFKGCTTARAEASVLDLYDTARIRYPHISGKEVTFEAIDKAIGAELAALGGAPAVILTTSIVSPTTKAVIAQFLAKYPGSRHVTYDAVSYSGLLLANEVTYGKKAIPSYRFDNAKVIAGIGADFLATWLAPAEFAKQYAPNRRINEKNPEMSRHFQFESVLSSTGAAADERFLCRPSEWGAIAAGLLSAINGQPVTGISNETLKKGIEKTAKDLAAHKGEALVVCASNDINVQIIVNAVNEALLANGKTIDWSAPVNYRQGIDSDFVALVDEMNAGKVGALLVYGANPAYSWYDSAKVVSGIKKVKTSISFSGKMDETTELCKFIVPDHHYLESWGDAEPKTGYFSLIQPTIYPLFKTRQWQDSLLLWSAAGSDYLTFLKQYWIGKLGSESAWDKALQDGVINPAAETLAGTAFNGAGVAAAVAAVSSAKKGGKVELVLYQKVGIGEGQGASNPFLQELPDPITRAVWDNYLIVSPAMARTLLNIDLNNGGQADAYETRPAKKVVKLTANGKSIELPALIIPGTDPDTVGIALGYGRSEKVGKAAKGVGKNAFILAALKAGTVEFINTDVAVEVTGEKYEVALTQTHNRYDTAQGVRTEVVKELTLADFKHDPAEIRNEREKELAPWGGLANYEKAGTIYPVHDKPGIKWGMSIDLNACTGCGACVVACNIENNIPIVGKKEAMRFHDMHWLRIDRYYSGDVDNPNVVFQPMMCQHCDNAPCENVCPVAATNHSTEGLNQMTYNRCIGTRYCANNCPYKVRRFNWADYTGSDSFANNQDELSEVVLNMNDDLTRMVLNPDVTVRSRGVIEKCSFCVQRLQDAKLKAKKESRPMKDGDLDVACKSACPSDCFVFGNVNDKESDVYKARTENPNRIFYALEQLHVLPNVSYLAKVRNADVPATAHKHEHAAEATPAHHG</sequence>
<dbReference type="PANTHER" id="PTHR42783:SF3">
    <property type="entry name" value="GLUTAMATE SYNTHASE [NADPH] SMALL CHAIN-RELATED"/>
    <property type="match status" value="1"/>
</dbReference>
<dbReference type="CDD" id="cd10551">
    <property type="entry name" value="PsrB"/>
    <property type="match status" value="1"/>
</dbReference>
<dbReference type="OrthoDB" id="9779457at2"/>
<dbReference type="SUPFAM" id="SSF54862">
    <property type="entry name" value="4Fe-4S ferredoxins"/>
    <property type="match status" value="1"/>
</dbReference>